<feature type="transmembrane region" description="Helical" evidence="3">
    <location>
        <begin position="86"/>
        <end position="105"/>
    </location>
</feature>
<feature type="compositionally biased region" description="Low complexity" evidence="2">
    <location>
        <begin position="135"/>
        <end position="159"/>
    </location>
</feature>
<feature type="compositionally biased region" description="Basic and acidic residues" evidence="2">
    <location>
        <begin position="73"/>
        <end position="82"/>
    </location>
</feature>
<name>A0AA36Y4F3_9FIRM</name>
<dbReference type="InterPro" id="IPR026870">
    <property type="entry name" value="Zinc_ribbon_dom"/>
</dbReference>
<evidence type="ECO:0000256" key="2">
    <source>
        <dbReference type="SAM" id="MobiDB-lite"/>
    </source>
</evidence>
<organism evidence="5 6">
    <name type="scientific">Stomatobaculum longum</name>
    <dbReference type="NCBI Taxonomy" id="796942"/>
    <lineage>
        <taxon>Bacteria</taxon>
        <taxon>Bacillati</taxon>
        <taxon>Bacillota</taxon>
        <taxon>Clostridia</taxon>
        <taxon>Lachnospirales</taxon>
        <taxon>Lachnospiraceae</taxon>
        <taxon>Stomatobaculum</taxon>
    </lineage>
</organism>
<dbReference type="InterPro" id="IPR008969">
    <property type="entry name" value="CarboxyPept-like_regulatory"/>
</dbReference>
<feature type="region of interest" description="Disordered" evidence="2">
    <location>
        <begin position="21"/>
        <end position="82"/>
    </location>
</feature>
<feature type="compositionally biased region" description="Basic and acidic residues" evidence="2">
    <location>
        <begin position="22"/>
        <end position="64"/>
    </location>
</feature>
<gene>
    <name evidence="5" type="ORF">HMPREF9623_01233</name>
</gene>
<comment type="caution">
    <text evidence="5">The sequence shown here is derived from an EMBL/GenBank/DDBJ whole genome shotgun (WGS) entry which is preliminary data.</text>
</comment>
<evidence type="ECO:0000256" key="3">
    <source>
        <dbReference type="SAM" id="Phobius"/>
    </source>
</evidence>
<dbReference type="GeneID" id="86941821"/>
<dbReference type="AlphaFoldDB" id="A0AA36Y4F3"/>
<dbReference type="EMBL" id="AGEL01000007">
    <property type="protein sequence ID" value="EHO16534.1"/>
    <property type="molecule type" value="Genomic_DNA"/>
</dbReference>
<dbReference type="RefSeq" id="WP_009533066.1">
    <property type="nucleotide sequence ID" value="NZ_JH590863.1"/>
</dbReference>
<feature type="region of interest" description="Disordered" evidence="2">
    <location>
        <begin position="112"/>
        <end position="164"/>
    </location>
</feature>
<accession>A0AA36Y4F3</accession>
<keyword evidence="3" id="KW-0812">Transmembrane</keyword>
<keyword evidence="6" id="KW-1185">Reference proteome</keyword>
<feature type="compositionally biased region" description="Basic and acidic residues" evidence="2">
    <location>
        <begin position="124"/>
        <end position="134"/>
    </location>
</feature>
<keyword evidence="1" id="KW-0175">Coiled coil</keyword>
<sequence length="735" mass="81418">MYCRYCGSKLKPGAKFCTSCGRKVESSEKTEETKTEAAAEGAEKKLTERKETEPKKTEQKRAEQPKPSASTPPEEKKTEGGKSKKGLLLIPLFLLLAGLGVVLGIRIGSGFGSGGGSIKQNDPFAKRDTQERGKAAGTESSESGADSESAESSAESGSEGTKREEKLVLAAENTELGTLQRKIAELNSMAAAAQRIDLSAVNHAVGTRNPGESWNSDVFYTLEGYENRPGYVNKNLCRLEQKQLINAATGNRIDYVIYINPNDGVANKIVAIEYLVSGSLQVTEYYYDANRMPRFVYQYDIDNYVAGYAVPEKPGQRFLFGSDTLLTWREVRDGGFKWNCAANATEAERLRKSWPANTIFLYQNESADMRRAFDERESIMLNAAYNTYETVMNAQNLTSISGYAYDEQGNGIAAAAVRLYRNEDGKLLYESQTDADGKYQIYVPSEARQYMLQIAKQPYQACEIYGIGVESDQLVAYQTPVYLFERGGAAIDYRLKLGDALHYNESRSGMQTVIASAINLREGINNRTGTIVATAKADESGEADVQLKPGVYTVELIASGYETVYDTLVARQNGETEREFFAAPTVGSGQVSIVLTWGAVPADLDSHLFTQRGTETSHVWFGSKEDSFGNDLDVDDTSSYGPETVTIKQFSAEDYYKYCVFDFTNGVRENTQSYELSNSGATVQVYTDQGLAATYHVPTNRPGVVWEIFEIRNGRITPIQRYYNYVSSQDWWMHG</sequence>
<dbReference type="Gene3D" id="2.60.40.1120">
    <property type="entry name" value="Carboxypeptidase-like, regulatory domain"/>
    <property type="match status" value="1"/>
</dbReference>
<feature type="coiled-coil region" evidence="1">
    <location>
        <begin position="169"/>
        <end position="196"/>
    </location>
</feature>
<protein>
    <recommendedName>
        <fullName evidence="4">Zinc-ribbon domain-containing protein</fullName>
    </recommendedName>
</protein>
<reference evidence="5 6" key="1">
    <citation type="submission" date="2011-10" db="EMBL/GenBank/DDBJ databases">
        <title>The Genome Sequence of Lachnospiraceae bacterium ACC2.</title>
        <authorList>
            <consortium name="The Broad Institute Genome Sequencing Platform"/>
            <person name="Earl A."/>
            <person name="Ward D."/>
            <person name="Feldgarden M."/>
            <person name="Gevers D."/>
            <person name="Sizova M."/>
            <person name="Hazen A."/>
            <person name="Epstein S."/>
            <person name="Young S.K."/>
            <person name="Zeng Q."/>
            <person name="Gargeya S."/>
            <person name="Fitzgerald M."/>
            <person name="Haas B."/>
            <person name="Abouelleil A."/>
            <person name="Alvarado L."/>
            <person name="Arachchi H.M."/>
            <person name="Berlin A."/>
            <person name="Brown A."/>
            <person name="Chapman S.B."/>
            <person name="Chen Z."/>
            <person name="Dunbar C."/>
            <person name="Freedman E."/>
            <person name="Gearin G."/>
            <person name="Goldberg J."/>
            <person name="Griggs A."/>
            <person name="Gujja S."/>
            <person name="Heiman D."/>
            <person name="Howarth C."/>
            <person name="Larson L."/>
            <person name="Lui A."/>
            <person name="MacDonald P.J.P."/>
            <person name="Montmayeur A."/>
            <person name="Murphy C."/>
            <person name="Neiman D."/>
            <person name="Pearson M."/>
            <person name="Priest M."/>
            <person name="Roberts A."/>
            <person name="Saif S."/>
            <person name="Shea T."/>
            <person name="Shenoy N."/>
            <person name="Sisk P."/>
            <person name="Stolte C."/>
            <person name="Sykes S."/>
            <person name="Wortman J."/>
            <person name="Nusbaum C."/>
            <person name="Birren B."/>
        </authorList>
    </citation>
    <scope>NUCLEOTIDE SEQUENCE [LARGE SCALE GENOMIC DNA]</scope>
    <source>
        <strain evidence="5 6">ACC2</strain>
    </source>
</reference>
<evidence type="ECO:0000259" key="4">
    <source>
        <dbReference type="Pfam" id="PF13240"/>
    </source>
</evidence>
<dbReference type="SUPFAM" id="SSF49464">
    <property type="entry name" value="Carboxypeptidase regulatory domain-like"/>
    <property type="match status" value="1"/>
</dbReference>
<evidence type="ECO:0000313" key="6">
    <source>
        <dbReference type="Proteomes" id="UP000018466"/>
    </source>
</evidence>
<feature type="domain" description="Zinc-ribbon" evidence="4">
    <location>
        <begin position="2"/>
        <end position="24"/>
    </location>
</feature>
<dbReference type="Pfam" id="PF13240">
    <property type="entry name" value="Zn_Ribbon_1"/>
    <property type="match status" value="1"/>
</dbReference>
<dbReference type="Proteomes" id="UP000018466">
    <property type="component" value="Unassembled WGS sequence"/>
</dbReference>
<proteinExistence type="predicted"/>
<evidence type="ECO:0000256" key="1">
    <source>
        <dbReference type="SAM" id="Coils"/>
    </source>
</evidence>
<keyword evidence="3" id="KW-1133">Transmembrane helix</keyword>
<keyword evidence="3" id="KW-0472">Membrane</keyword>
<evidence type="ECO:0000313" key="5">
    <source>
        <dbReference type="EMBL" id="EHO16534.1"/>
    </source>
</evidence>